<dbReference type="InterPro" id="IPR006059">
    <property type="entry name" value="SBP"/>
</dbReference>
<dbReference type="GO" id="GO:0055085">
    <property type="term" value="P:transmembrane transport"/>
    <property type="evidence" value="ECO:0007669"/>
    <property type="project" value="InterPro"/>
</dbReference>
<feature type="signal peptide" evidence="6">
    <location>
        <begin position="1"/>
        <end position="22"/>
    </location>
</feature>
<evidence type="ECO:0000256" key="1">
    <source>
        <dbReference type="ARBA" id="ARBA00004196"/>
    </source>
</evidence>
<dbReference type="Proteomes" id="UP000027822">
    <property type="component" value="Unassembled WGS sequence"/>
</dbReference>
<dbReference type="PANTHER" id="PTHR43649:SF31">
    <property type="entry name" value="SN-GLYCEROL-3-PHOSPHATE-BINDING PERIPLASMIC PROTEIN UGPB"/>
    <property type="match status" value="1"/>
</dbReference>
<dbReference type="OrthoDB" id="9768630at2"/>
<dbReference type="STRING" id="574376.BAMA_06885"/>
<protein>
    <submittedName>
        <fullName evidence="7">Glycerol-3-phosphate ABC transporter substrate-binding protein</fullName>
    </submittedName>
</protein>
<dbReference type="eggNOG" id="COG1653">
    <property type="taxonomic scope" value="Bacteria"/>
</dbReference>
<comment type="similarity">
    <text evidence="2">Belongs to the bacterial solute-binding protein 1 family.</text>
</comment>
<organism evidence="7 8">
    <name type="scientific">Bacillus manliponensis</name>
    <dbReference type="NCBI Taxonomy" id="574376"/>
    <lineage>
        <taxon>Bacteria</taxon>
        <taxon>Bacillati</taxon>
        <taxon>Bacillota</taxon>
        <taxon>Bacilli</taxon>
        <taxon>Bacillales</taxon>
        <taxon>Bacillaceae</taxon>
        <taxon>Bacillus</taxon>
        <taxon>Bacillus cereus group</taxon>
    </lineage>
</organism>
<dbReference type="GO" id="GO:0030313">
    <property type="term" value="C:cell envelope"/>
    <property type="evidence" value="ECO:0007669"/>
    <property type="project" value="UniProtKB-SubCell"/>
</dbReference>
<name>A0A073JUU7_9BACI</name>
<dbReference type="InterPro" id="IPR050490">
    <property type="entry name" value="Bact_solute-bd_prot1"/>
</dbReference>
<dbReference type="SUPFAM" id="SSF53850">
    <property type="entry name" value="Periplasmic binding protein-like II"/>
    <property type="match status" value="1"/>
</dbReference>
<evidence type="ECO:0000313" key="7">
    <source>
        <dbReference type="EMBL" id="KEK18085.1"/>
    </source>
</evidence>
<keyword evidence="3" id="KW-0813">Transport</keyword>
<gene>
    <name evidence="7" type="ORF">BAMA_06885</name>
</gene>
<dbReference type="RefSeq" id="WP_034641683.1">
    <property type="nucleotide sequence ID" value="NZ_CBCSJC010000021.1"/>
</dbReference>
<dbReference type="Pfam" id="PF13416">
    <property type="entry name" value="SBP_bac_8"/>
    <property type="match status" value="1"/>
</dbReference>
<evidence type="ECO:0000256" key="4">
    <source>
        <dbReference type="ARBA" id="ARBA00022729"/>
    </source>
</evidence>
<evidence type="ECO:0000256" key="6">
    <source>
        <dbReference type="SAM" id="SignalP"/>
    </source>
</evidence>
<dbReference type="InterPro" id="IPR006061">
    <property type="entry name" value="SBP_1_CS"/>
</dbReference>
<keyword evidence="5" id="KW-0574">Periplasm</keyword>
<dbReference type="AlphaFoldDB" id="A0A073JUU7"/>
<keyword evidence="4 6" id="KW-0732">Signal</keyword>
<keyword evidence="8" id="KW-1185">Reference proteome</keyword>
<evidence type="ECO:0000256" key="5">
    <source>
        <dbReference type="ARBA" id="ARBA00022764"/>
    </source>
</evidence>
<dbReference type="PROSITE" id="PS01037">
    <property type="entry name" value="SBP_BACTERIAL_1"/>
    <property type="match status" value="1"/>
</dbReference>
<reference evidence="7 8" key="1">
    <citation type="submission" date="2014-06" db="EMBL/GenBank/DDBJ databases">
        <title>Draft genome sequence of Bacillus manliponensis JCM 15802 (MCCC 1A00708).</title>
        <authorList>
            <person name="Lai Q."/>
            <person name="Liu Y."/>
            <person name="Shao Z."/>
        </authorList>
    </citation>
    <scope>NUCLEOTIDE SEQUENCE [LARGE SCALE GENOMIC DNA]</scope>
    <source>
        <strain evidence="7 8">JCM 15802</strain>
    </source>
</reference>
<comment type="caution">
    <text evidence="7">The sequence shown here is derived from an EMBL/GenBank/DDBJ whole genome shotgun (WGS) entry which is preliminary data.</text>
</comment>
<evidence type="ECO:0000256" key="3">
    <source>
        <dbReference type="ARBA" id="ARBA00022448"/>
    </source>
</evidence>
<dbReference type="EMBL" id="JOTN01000017">
    <property type="protein sequence ID" value="KEK18085.1"/>
    <property type="molecule type" value="Genomic_DNA"/>
</dbReference>
<evidence type="ECO:0000313" key="8">
    <source>
        <dbReference type="Proteomes" id="UP000027822"/>
    </source>
</evidence>
<dbReference type="PANTHER" id="PTHR43649">
    <property type="entry name" value="ARABINOSE-BINDING PROTEIN-RELATED"/>
    <property type="match status" value="1"/>
</dbReference>
<dbReference type="CDD" id="cd14748">
    <property type="entry name" value="PBP2_UgpB"/>
    <property type="match status" value="1"/>
</dbReference>
<evidence type="ECO:0000256" key="2">
    <source>
        <dbReference type="ARBA" id="ARBA00008520"/>
    </source>
</evidence>
<sequence>MKFWKKSAAVMMAATMALSATACSSSKTEGNAQREKVAPVEKNGDKTVVRFWHAMGGNMQTVLDEIVSDYNNSQDKYEIKPEFQGTYEESLTKFKNMKASKEAPALVQSSEITTKYMIDSKKITPIHSWIEKDNYDTSKLEKAITNYYSVDGKMYSMPFNSSTPVLIYNKDAFTKAGLDPEKAPRTYEELKEAAKKLTIKEGDSVKQYGFSMLNYGWFFEELLATQGGLYVDKENGRKGAATKAVFNGEEGQKVFGLLDEMNKAGTLGKYGSNWDDIRAAFQSQQVAMYLDSSAGVRDIVDSSQFNVGVAYLPHPKGVDPNGVVVGGASLWMTNMVSEETQQGAWDFMKYLTEADVQAKWHTETGYFSINPEAYSHDLVKQQYEKYPQLKVTVEQLQATKSNVATQGALITVFPESRDAVVKALEAMYEGKDSKEALDEAAKATDRAISISNRTNGK</sequence>
<feature type="chain" id="PRO_5038620625" evidence="6">
    <location>
        <begin position="23"/>
        <end position="457"/>
    </location>
</feature>
<accession>A0A073JUU7</accession>
<comment type="subcellular location">
    <subcellularLocation>
        <location evidence="1">Cell envelope</location>
    </subcellularLocation>
</comment>
<dbReference type="PROSITE" id="PS51257">
    <property type="entry name" value="PROKAR_LIPOPROTEIN"/>
    <property type="match status" value="1"/>
</dbReference>
<proteinExistence type="inferred from homology"/>
<dbReference type="Gene3D" id="3.40.190.10">
    <property type="entry name" value="Periplasmic binding protein-like II"/>
    <property type="match status" value="2"/>
</dbReference>